<evidence type="ECO:0000313" key="1">
    <source>
        <dbReference type="EMBL" id="MBD1388155.1"/>
    </source>
</evidence>
<gene>
    <name evidence="1" type="ORF">IC617_01810</name>
</gene>
<dbReference type="EMBL" id="JACXAF010000001">
    <property type="protein sequence ID" value="MBD1388155.1"/>
    <property type="molecule type" value="Genomic_DNA"/>
</dbReference>
<dbReference type="Proteomes" id="UP000638014">
    <property type="component" value="Unassembled WGS sequence"/>
</dbReference>
<reference evidence="1" key="1">
    <citation type="submission" date="2020-09" db="EMBL/GenBank/DDBJ databases">
        <title>A novel bacterium of genus Neiella, isolated from South China Sea.</title>
        <authorList>
            <person name="Huang H."/>
            <person name="Mo K."/>
            <person name="Hu Y."/>
        </authorList>
    </citation>
    <scope>NUCLEOTIDE SEQUENCE</scope>
    <source>
        <strain evidence="1">HB171785</strain>
    </source>
</reference>
<evidence type="ECO:0000313" key="2">
    <source>
        <dbReference type="Proteomes" id="UP000638014"/>
    </source>
</evidence>
<accession>A0A8J6UL22</accession>
<keyword evidence="2" id="KW-1185">Reference proteome</keyword>
<proteinExistence type="predicted"/>
<dbReference type="AlphaFoldDB" id="A0A8J6UL22"/>
<protein>
    <submittedName>
        <fullName evidence="1">Uncharacterized protein</fullName>
    </submittedName>
</protein>
<organism evidence="1 2">
    <name type="scientific">Neiella litorisoli</name>
    <dbReference type="NCBI Taxonomy" id="2771431"/>
    <lineage>
        <taxon>Bacteria</taxon>
        <taxon>Pseudomonadati</taxon>
        <taxon>Pseudomonadota</taxon>
        <taxon>Gammaproteobacteria</taxon>
        <taxon>Alteromonadales</taxon>
        <taxon>Echinimonadaceae</taxon>
        <taxon>Neiella</taxon>
    </lineage>
</organism>
<dbReference type="RefSeq" id="WP_191143261.1">
    <property type="nucleotide sequence ID" value="NZ_JACXAF010000001.1"/>
</dbReference>
<comment type="caution">
    <text evidence="1">The sequence shown here is derived from an EMBL/GenBank/DDBJ whole genome shotgun (WGS) entry which is preliminary data.</text>
</comment>
<name>A0A8J6UL22_9GAMM</name>
<sequence length="130" mass="14568">MIYASSQSKAACDTAFYHDMKKIAEELADALDTAGLPLFEILFLSQAELYYQVVKAEGDEAYCRATTNNNAAECAPYNVNTDPYTNPGSEYIGNEFSDFGRGFATRCELWRFPDGNGGYYLLYRNCHIAH</sequence>